<keyword evidence="4" id="KW-0325">Glycoprotein</keyword>
<dbReference type="EMBL" id="CACVKT020001875">
    <property type="protein sequence ID" value="CAC5372895.1"/>
    <property type="molecule type" value="Genomic_DNA"/>
</dbReference>
<evidence type="ECO:0000256" key="1">
    <source>
        <dbReference type="ARBA" id="ARBA00004479"/>
    </source>
</evidence>
<protein>
    <submittedName>
        <fullName evidence="7">PVRL3</fullName>
    </submittedName>
</protein>
<reference evidence="7 8" key="1">
    <citation type="submission" date="2020-06" db="EMBL/GenBank/DDBJ databases">
        <authorList>
            <person name="Li R."/>
            <person name="Bekaert M."/>
        </authorList>
    </citation>
    <scope>NUCLEOTIDE SEQUENCE [LARGE SCALE GENOMIC DNA]</scope>
    <source>
        <strain evidence="8">wild</strain>
    </source>
</reference>
<dbReference type="SUPFAM" id="SSF48726">
    <property type="entry name" value="Immunoglobulin"/>
    <property type="match status" value="2"/>
</dbReference>
<dbReference type="Proteomes" id="UP000507470">
    <property type="component" value="Unassembled WGS sequence"/>
</dbReference>
<evidence type="ECO:0000313" key="8">
    <source>
        <dbReference type="Proteomes" id="UP000507470"/>
    </source>
</evidence>
<keyword evidence="3" id="KW-1015">Disulfide bond</keyword>
<dbReference type="OrthoDB" id="9442762at2759"/>
<evidence type="ECO:0000256" key="5">
    <source>
        <dbReference type="ARBA" id="ARBA00023319"/>
    </source>
</evidence>
<dbReference type="InterPro" id="IPR003599">
    <property type="entry name" value="Ig_sub"/>
</dbReference>
<feature type="domain" description="Immunoglobulin" evidence="6">
    <location>
        <begin position="39"/>
        <end position="158"/>
    </location>
</feature>
<dbReference type="PANTHER" id="PTHR11640">
    <property type="entry name" value="NEPHRIN"/>
    <property type="match status" value="1"/>
</dbReference>
<keyword evidence="2" id="KW-0472">Membrane</keyword>
<proteinExistence type="predicted"/>
<evidence type="ECO:0000259" key="6">
    <source>
        <dbReference type="SMART" id="SM00409"/>
    </source>
</evidence>
<gene>
    <name evidence="7" type="ORF">MCOR_10835</name>
</gene>
<accession>A0A6J8AS52</accession>
<evidence type="ECO:0000256" key="4">
    <source>
        <dbReference type="ARBA" id="ARBA00023180"/>
    </source>
</evidence>
<keyword evidence="5" id="KW-0393">Immunoglobulin domain</keyword>
<dbReference type="GO" id="GO:0005911">
    <property type="term" value="C:cell-cell junction"/>
    <property type="evidence" value="ECO:0007669"/>
    <property type="project" value="TreeGrafter"/>
</dbReference>
<keyword evidence="8" id="KW-1185">Reference proteome</keyword>
<dbReference type="InterPro" id="IPR036179">
    <property type="entry name" value="Ig-like_dom_sf"/>
</dbReference>
<dbReference type="InterPro" id="IPR051275">
    <property type="entry name" value="Cell_adhesion_signaling"/>
</dbReference>
<dbReference type="PANTHER" id="PTHR11640:SF31">
    <property type="entry name" value="IRREGULAR CHIASM C-ROUGHEST PROTEIN-RELATED"/>
    <property type="match status" value="1"/>
</dbReference>
<dbReference type="GO" id="GO:0005886">
    <property type="term" value="C:plasma membrane"/>
    <property type="evidence" value="ECO:0007669"/>
    <property type="project" value="TreeGrafter"/>
</dbReference>
<dbReference type="SMART" id="SM00409">
    <property type="entry name" value="IG"/>
    <property type="match status" value="2"/>
</dbReference>
<dbReference type="GO" id="GO:0098609">
    <property type="term" value="P:cell-cell adhesion"/>
    <property type="evidence" value="ECO:0007669"/>
    <property type="project" value="TreeGrafter"/>
</dbReference>
<dbReference type="InterPro" id="IPR013783">
    <property type="entry name" value="Ig-like_fold"/>
</dbReference>
<evidence type="ECO:0000256" key="2">
    <source>
        <dbReference type="ARBA" id="ARBA00023136"/>
    </source>
</evidence>
<organism evidence="7 8">
    <name type="scientific">Mytilus coruscus</name>
    <name type="common">Sea mussel</name>
    <dbReference type="NCBI Taxonomy" id="42192"/>
    <lineage>
        <taxon>Eukaryota</taxon>
        <taxon>Metazoa</taxon>
        <taxon>Spiralia</taxon>
        <taxon>Lophotrochozoa</taxon>
        <taxon>Mollusca</taxon>
        <taxon>Bivalvia</taxon>
        <taxon>Autobranchia</taxon>
        <taxon>Pteriomorphia</taxon>
        <taxon>Mytilida</taxon>
        <taxon>Mytiloidea</taxon>
        <taxon>Mytilidae</taxon>
        <taxon>Mytilinae</taxon>
        <taxon>Mytilus</taxon>
    </lineage>
</organism>
<evidence type="ECO:0000256" key="3">
    <source>
        <dbReference type="ARBA" id="ARBA00023157"/>
    </source>
</evidence>
<comment type="subcellular location">
    <subcellularLocation>
        <location evidence="1">Membrane</location>
        <topology evidence="1">Single-pass type I membrane protein</topology>
    </subcellularLocation>
</comment>
<name>A0A6J8AS52_MYTCO</name>
<dbReference type="AlphaFoldDB" id="A0A6J8AS52"/>
<sequence>MTLFKLERHVTYQYQLVCYTYAAIDKILIFLEQDVYYTHKTVFVGTNETVELNCYDYDQSECAWLISKKAVPSSMDSNATDKTYILYTDGHLLDPKLKNTYIDIIGGTNTGKCNLKIRSFSSVDEGSYTCKLWSRGSDAHYNGYNVQLKSLPSNLTIHQVIMKNGNKVVRGVEGKLLTIVCTVESGRPAATLVLSSNEESIRKEGRDRITYSFIPTKKENMQSIVCSAYSRFLDNPLSFEVQLDIQYSPVVEITRRPTELKLILICNPSGNPENYTFGDWEHWSEFREHIQNLEGTPDGTLTFRKSSNRLHETDGIYKCKASNGIYGTNGHLYQIGTALVYNKGNI</sequence>
<feature type="domain" description="Immunoglobulin" evidence="6">
    <location>
        <begin position="166"/>
        <end position="246"/>
    </location>
</feature>
<evidence type="ECO:0000313" key="7">
    <source>
        <dbReference type="EMBL" id="CAC5372895.1"/>
    </source>
</evidence>
<dbReference type="GO" id="GO:0050839">
    <property type="term" value="F:cell adhesion molecule binding"/>
    <property type="evidence" value="ECO:0007669"/>
    <property type="project" value="TreeGrafter"/>
</dbReference>
<dbReference type="Gene3D" id="2.60.40.10">
    <property type="entry name" value="Immunoglobulins"/>
    <property type="match status" value="2"/>
</dbReference>